<dbReference type="EMBL" id="CAXAMN010010391">
    <property type="protein sequence ID" value="CAK9031632.1"/>
    <property type="molecule type" value="Genomic_DNA"/>
</dbReference>
<dbReference type="Proteomes" id="UP001642484">
    <property type="component" value="Unassembled WGS sequence"/>
</dbReference>
<sequence length="287" mass="31202">MEASSGEPEPSEPSLQWQVLELATYTLFVGAPLVFGGRKSVASWLKDSSPFYLEGIQRDSPPGVNFSKLSHAAAYDLGATSLLVGVQHLVGLLLCLPEVTRKISKSWSANLICHASLLGAGAGLAHLAWALFRLKDAESGSKNLPLSVVVFIAGLHVMSIITCIPMNLHYSTEYAYVLMVFGFHLSGFAANLLSPLAWTFDDSYLPSLPILWLISGFDTIIAVVVRGPVLLWSIVMLKRLWYIDGAWLILLAGTLGTITTIPATTLLLIGSLSKFRYLINRAQIKDD</sequence>
<keyword evidence="1" id="KW-0472">Membrane</keyword>
<proteinExistence type="predicted"/>
<feature type="transmembrane region" description="Helical" evidence="1">
    <location>
        <begin position="111"/>
        <end position="132"/>
    </location>
</feature>
<organism evidence="2 3">
    <name type="scientific">Durusdinium trenchii</name>
    <dbReference type="NCBI Taxonomy" id="1381693"/>
    <lineage>
        <taxon>Eukaryota</taxon>
        <taxon>Sar</taxon>
        <taxon>Alveolata</taxon>
        <taxon>Dinophyceae</taxon>
        <taxon>Suessiales</taxon>
        <taxon>Symbiodiniaceae</taxon>
        <taxon>Durusdinium</taxon>
    </lineage>
</organism>
<protein>
    <submittedName>
        <fullName evidence="2">Uncharacterized protein</fullName>
    </submittedName>
</protein>
<reference evidence="2 3" key="1">
    <citation type="submission" date="2024-02" db="EMBL/GenBank/DDBJ databases">
        <authorList>
            <person name="Chen Y."/>
            <person name="Shah S."/>
            <person name="Dougan E. K."/>
            <person name="Thang M."/>
            <person name="Chan C."/>
        </authorList>
    </citation>
    <scope>NUCLEOTIDE SEQUENCE [LARGE SCALE GENOMIC DNA]</scope>
</reference>
<feature type="transmembrane region" description="Helical" evidence="1">
    <location>
        <begin position="210"/>
        <end position="235"/>
    </location>
</feature>
<keyword evidence="1" id="KW-1133">Transmembrane helix</keyword>
<accession>A0ABP0KXJ2</accession>
<evidence type="ECO:0000313" key="3">
    <source>
        <dbReference type="Proteomes" id="UP001642484"/>
    </source>
</evidence>
<feature type="transmembrane region" description="Helical" evidence="1">
    <location>
        <begin position="144"/>
        <end position="164"/>
    </location>
</feature>
<evidence type="ECO:0000313" key="2">
    <source>
        <dbReference type="EMBL" id="CAK9031632.1"/>
    </source>
</evidence>
<feature type="transmembrane region" description="Helical" evidence="1">
    <location>
        <begin position="247"/>
        <end position="269"/>
    </location>
</feature>
<comment type="caution">
    <text evidence="2">The sequence shown here is derived from an EMBL/GenBank/DDBJ whole genome shotgun (WGS) entry which is preliminary data.</text>
</comment>
<keyword evidence="1" id="KW-0812">Transmembrane</keyword>
<feature type="transmembrane region" description="Helical" evidence="1">
    <location>
        <begin position="176"/>
        <end position="198"/>
    </location>
</feature>
<gene>
    <name evidence="2" type="ORF">CCMP2556_LOCUS18365</name>
</gene>
<name>A0ABP0KXJ2_9DINO</name>
<evidence type="ECO:0000256" key="1">
    <source>
        <dbReference type="SAM" id="Phobius"/>
    </source>
</evidence>
<feature type="transmembrane region" description="Helical" evidence="1">
    <location>
        <begin position="15"/>
        <end position="36"/>
    </location>
</feature>
<keyword evidence="3" id="KW-1185">Reference proteome</keyword>